<dbReference type="GO" id="GO:0031564">
    <property type="term" value="P:transcription antitermination"/>
    <property type="evidence" value="ECO:0007669"/>
    <property type="project" value="UniProtKB-KW"/>
</dbReference>
<dbReference type="Proteomes" id="UP000244168">
    <property type="component" value="Unassembled WGS sequence"/>
</dbReference>
<organism evidence="5 6">
    <name type="scientific">Mucilaginibacter yixingensis</name>
    <dbReference type="NCBI Taxonomy" id="1295612"/>
    <lineage>
        <taxon>Bacteria</taxon>
        <taxon>Pseudomonadati</taxon>
        <taxon>Bacteroidota</taxon>
        <taxon>Sphingobacteriia</taxon>
        <taxon>Sphingobacteriales</taxon>
        <taxon>Sphingobacteriaceae</taxon>
        <taxon>Mucilaginibacter</taxon>
    </lineage>
</organism>
<dbReference type="NCBIfam" id="NF033644">
    <property type="entry name" value="antiterm_UpxY"/>
    <property type="match status" value="1"/>
</dbReference>
<dbReference type="AlphaFoldDB" id="A0A2T5JFT1"/>
<dbReference type="InterPro" id="IPR006645">
    <property type="entry name" value="NGN-like_dom"/>
</dbReference>
<dbReference type="GO" id="GO:0006354">
    <property type="term" value="P:DNA-templated transcription elongation"/>
    <property type="evidence" value="ECO:0007669"/>
    <property type="project" value="InterPro"/>
</dbReference>
<keyword evidence="1" id="KW-0889">Transcription antitermination</keyword>
<dbReference type="PANTHER" id="PTHR30265">
    <property type="entry name" value="RHO-INTERACTING TRANSCRIPTION TERMINATION FACTOR NUSG"/>
    <property type="match status" value="1"/>
</dbReference>
<name>A0A2T5JFT1_9SPHI</name>
<evidence type="ECO:0000256" key="2">
    <source>
        <dbReference type="ARBA" id="ARBA00023015"/>
    </source>
</evidence>
<dbReference type="InterPro" id="IPR043425">
    <property type="entry name" value="NusG-like"/>
</dbReference>
<feature type="domain" description="NusG-like N-terminal" evidence="4">
    <location>
        <begin position="32"/>
        <end position="123"/>
    </location>
</feature>
<dbReference type="EMBL" id="QAOQ01000001">
    <property type="protein sequence ID" value="PTR01290.1"/>
    <property type="molecule type" value="Genomic_DNA"/>
</dbReference>
<keyword evidence="3" id="KW-0804">Transcription</keyword>
<evidence type="ECO:0000256" key="3">
    <source>
        <dbReference type="ARBA" id="ARBA00023163"/>
    </source>
</evidence>
<dbReference type="SUPFAM" id="SSF82679">
    <property type="entry name" value="N-utilization substance G protein NusG, N-terminal domain"/>
    <property type="match status" value="1"/>
</dbReference>
<protein>
    <submittedName>
        <fullName evidence="5">Transcription antitermination factor NusG</fullName>
    </submittedName>
</protein>
<dbReference type="PANTHER" id="PTHR30265:SF4">
    <property type="entry name" value="KOW MOTIF FAMILY PROTEIN, EXPRESSED"/>
    <property type="match status" value="1"/>
</dbReference>
<evidence type="ECO:0000259" key="4">
    <source>
        <dbReference type="Pfam" id="PF02357"/>
    </source>
</evidence>
<dbReference type="InterPro" id="IPR036735">
    <property type="entry name" value="NGN_dom_sf"/>
</dbReference>
<gene>
    <name evidence="5" type="ORF">C8P68_101524</name>
</gene>
<keyword evidence="6" id="KW-1185">Reference proteome</keyword>
<evidence type="ECO:0000313" key="5">
    <source>
        <dbReference type="EMBL" id="PTR01290.1"/>
    </source>
</evidence>
<evidence type="ECO:0000313" key="6">
    <source>
        <dbReference type="Proteomes" id="UP000244168"/>
    </source>
</evidence>
<proteinExistence type="predicted"/>
<dbReference type="Gene3D" id="3.30.70.940">
    <property type="entry name" value="NusG, N-terminal domain"/>
    <property type="match status" value="1"/>
</dbReference>
<sequence length="192" mass="21905">MMMRSENGGMLESGLELSNGREILGETIQTEKWYPVYTHPRAEKKAYLALTQKGINTYLPLHKQLKQWSDRKKIVEEPLIKSYLFVKISPQQQAEVLMTKGIARFLYFSGKIATMPDRQIDDLKLLMVSAVEVEVTEENLVPGEKVKIKAGPLKGMLAEVVEYRSQRQLALRFEDMGCCIIIHVAASYISRI</sequence>
<evidence type="ECO:0000256" key="1">
    <source>
        <dbReference type="ARBA" id="ARBA00022814"/>
    </source>
</evidence>
<dbReference type="CDD" id="cd09895">
    <property type="entry name" value="NGN_SP_UpxY"/>
    <property type="match status" value="1"/>
</dbReference>
<reference evidence="5 6" key="1">
    <citation type="submission" date="2018-04" db="EMBL/GenBank/DDBJ databases">
        <title>Genomic Encyclopedia of Archaeal and Bacterial Type Strains, Phase II (KMG-II): from individual species to whole genera.</title>
        <authorList>
            <person name="Goeker M."/>
        </authorList>
    </citation>
    <scope>NUCLEOTIDE SEQUENCE [LARGE SCALE GENOMIC DNA]</scope>
    <source>
        <strain evidence="5 6">DSM 26809</strain>
    </source>
</reference>
<comment type="caution">
    <text evidence="5">The sequence shown here is derived from an EMBL/GenBank/DDBJ whole genome shotgun (WGS) entry which is preliminary data.</text>
</comment>
<dbReference type="Pfam" id="PF02357">
    <property type="entry name" value="NusG"/>
    <property type="match status" value="1"/>
</dbReference>
<accession>A0A2T5JFT1</accession>
<dbReference type="RefSeq" id="WP_369434695.1">
    <property type="nucleotide sequence ID" value="NZ_CP160205.1"/>
</dbReference>
<keyword evidence="2" id="KW-0805">Transcription regulation</keyword>